<evidence type="ECO:0000313" key="4">
    <source>
        <dbReference type="EMBL" id="SFE00602.1"/>
    </source>
</evidence>
<dbReference type="InterPro" id="IPR000253">
    <property type="entry name" value="FHA_dom"/>
</dbReference>
<dbReference type="Proteomes" id="UP000199400">
    <property type="component" value="Unassembled WGS sequence"/>
</dbReference>
<dbReference type="Pfam" id="PF00498">
    <property type="entry name" value="FHA"/>
    <property type="match status" value="1"/>
</dbReference>
<gene>
    <name evidence="4" type="ORF">SAMN02745121_02638</name>
</gene>
<name>A0A1I1WZV7_9BACT</name>
<dbReference type="AlphaFoldDB" id="A0A1I1WZV7"/>
<dbReference type="InterPro" id="IPR050923">
    <property type="entry name" value="Cell_Proc_Reg/RNA_Proc"/>
</dbReference>
<organism evidence="4 5">
    <name type="scientific">Nannocystis exedens</name>
    <dbReference type="NCBI Taxonomy" id="54"/>
    <lineage>
        <taxon>Bacteria</taxon>
        <taxon>Pseudomonadati</taxon>
        <taxon>Myxococcota</taxon>
        <taxon>Polyangia</taxon>
        <taxon>Nannocystales</taxon>
        <taxon>Nannocystaceae</taxon>
        <taxon>Nannocystis</taxon>
    </lineage>
</organism>
<proteinExistence type="predicted"/>
<keyword evidence="2" id="KW-1133">Transmembrane helix</keyword>
<dbReference type="SUPFAM" id="SSF49879">
    <property type="entry name" value="SMAD/FHA domain"/>
    <property type="match status" value="1"/>
</dbReference>
<dbReference type="EMBL" id="FOMX01000007">
    <property type="protein sequence ID" value="SFE00602.1"/>
    <property type="molecule type" value="Genomic_DNA"/>
</dbReference>
<feature type="compositionally biased region" description="Pro residues" evidence="1">
    <location>
        <begin position="225"/>
        <end position="239"/>
    </location>
</feature>
<keyword evidence="5" id="KW-1185">Reference proteome</keyword>
<feature type="compositionally biased region" description="Pro residues" evidence="1">
    <location>
        <begin position="249"/>
        <end position="259"/>
    </location>
</feature>
<dbReference type="PANTHER" id="PTHR23308">
    <property type="entry name" value="NUCLEAR INHIBITOR OF PROTEIN PHOSPHATASE-1"/>
    <property type="match status" value="1"/>
</dbReference>
<dbReference type="STRING" id="54.SAMN02745121_02638"/>
<evidence type="ECO:0000256" key="1">
    <source>
        <dbReference type="SAM" id="MobiDB-lite"/>
    </source>
</evidence>
<evidence type="ECO:0000313" key="5">
    <source>
        <dbReference type="Proteomes" id="UP000199400"/>
    </source>
</evidence>
<reference evidence="5" key="1">
    <citation type="submission" date="2016-10" db="EMBL/GenBank/DDBJ databases">
        <authorList>
            <person name="Varghese N."/>
            <person name="Submissions S."/>
        </authorList>
    </citation>
    <scope>NUCLEOTIDE SEQUENCE [LARGE SCALE GENOMIC DNA]</scope>
    <source>
        <strain evidence="5">ATCC 25963</strain>
    </source>
</reference>
<dbReference type="SMART" id="SM00240">
    <property type="entry name" value="FHA"/>
    <property type="match status" value="1"/>
</dbReference>
<feature type="compositionally biased region" description="Basic and acidic residues" evidence="1">
    <location>
        <begin position="146"/>
        <end position="162"/>
    </location>
</feature>
<keyword evidence="2" id="KW-0812">Transmembrane</keyword>
<dbReference type="Gene3D" id="2.60.200.20">
    <property type="match status" value="1"/>
</dbReference>
<feature type="compositionally biased region" description="Basic and acidic residues" evidence="1">
    <location>
        <begin position="260"/>
        <end position="273"/>
    </location>
</feature>
<dbReference type="InterPro" id="IPR008984">
    <property type="entry name" value="SMAD_FHA_dom_sf"/>
</dbReference>
<feature type="transmembrane region" description="Helical" evidence="2">
    <location>
        <begin position="167"/>
        <end position="187"/>
    </location>
</feature>
<feature type="compositionally biased region" description="Basic and acidic residues" evidence="1">
    <location>
        <begin position="200"/>
        <end position="212"/>
    </location>
</feature>
<keyword evidence="2" id="KW-0472">Membrane</keyword>
<protein>
    <submittedName>
        <fullName evidence="4">FHA domain-containing protein</fullName>
    </submittedName>
</protein>
<evidence type="ECO:0000259" key="3">
    <source>
        <dbReference type="PROSITE" id="PS50006"/>
    </source>
</evidence>
<evidence type="ECO:0000256" key="2">
    <source>
        <dbReference type="SAM" id="Phobius"/>
    </source>
</evidence>
<feature type="region of interest" description="Disordered" evidence="1">
    <location>
        <begin position="191"/>
        <end position="294"/>
    </location>
</feature>
<sequence>MALRLIIEDEEGATTIVPLGEEEITIGREPGNTIQLTEQNVSRQHARLTPGSDGWVIEDLDSYNGVRVNGVLIEGTVNLNEGDVVQIGDYHLAITNNAEQTTLNIERQGGAPGTDPMRAAPSMDLPRIPATEAAAMIAPPPPLPDASRDRDDERHTEQPTEGKGRGLLFALLAVFLIGGGFVAYQFAGGGGGAAGTDAPKGPKVDPPAKVEEPPPPLPKVEAKPPEQPPPEQPPLPNDPVPGVTSAEPSDPPVEEPPPTKTDKPAVPKGEKVVKPPSPPPPTKTDKPPVPKGDPVQLLEEARKANLAGNATQAYDLAKKSYEIDKTSNALALMGASACKMGDQAKAKSAFKKLTDPNRQKQMVSVCAERGIVLE</sequence>
<dbReference type="CDD" id="cd00060">
    <property type="entry name" value="FHA"/>
    <property type="match status" value="1"/>
</dbReference>
<dbReference type="PRINTS" id="PR01217">
    <property type="entry name" value="PRICHEXTENSN"/>
</dbReference>
<feature type="region of interest" description="Disordered" evidence="1">
    <location>
        <begin position="133"/>
        <end position="162"/>
    </location>
</feature>
<dbReference type="PROSITE" id="PS50006">
    <property type="entry name" value="FHA_DOMAIN"/>
    <property type="match status" value="1"/>
</dbReference>
<feature type="domain" description="FHA" evidence="3">
    <location>
        <begin position="24"/>
        <end position="73"/>
    </location>
</feature>
<dbReference type="RefSeq" id="WP_096328985.1">
    <property type="nucleotide sequence ID" value="NZ_FOMX01000007.1"/>
</dbReference>
<accession>A0A1I1WZV7</accession>